<accession>D7CUK4</accession>
<dbReference type="KEGG" id="tra:Trad_2685"/>
<protein>
    <submittedName>
        <fullName evidence="2">Uncharacterized protein</fullName>
    </submittedName>
</protein>
<gene>
    <name evidence="2" type="ordered locus">Trad_2685</name>
</gene>
<dbReference type="AlphaFoldDB" id="D7CUK4"/>
<dbReference type="EMBL" id="CP002049">
    <property type="protein sequence ID" value="ADI15789.1"/>
    <property type="molecule type" value="Genomic_DNA"/>
</dbReference>
<dbReference type="Proteomes" id="UP000000379">
    <property type="component" value="Chromosome"/>
</dbReference>
<evidence type="ECO:0000313" key="2">
    <source>
        <dbReference type="EMBL" id="ADI15789.1"/>
    </source>
</evidence>
<reference evidence="3" key="1">
    <citation type="submission" date="2010-05" db="EMBL/GenBank/DDBJ databases">
        <title>The complete genome of Truepera radiovictris DSM 17093.</title>
        <authorList>
            <consortium name="US DOE Joint Genome Institute (JGI-PGF)"/>
            <person name="Lucas S."/>
            <person name="Copeland A."/>
            <person name="Lapidus A."/>
            <person name="Glavina del Rio T."/>
            <person name="Dalin E."/>
            <person name="Tice H."/>
            <person name="Bruce D."/>
            <person name="Goodwin L."/>
            <person name="Pitluck S."/>
            <person name="Kyrpides N."/>
            <person name="Mavromatis K."/>
            <person name="Ovchinnikova G."/>
            <person name="Munk A.C."/>
            <person name="Detter J.C."/>
            <person name="Han C."/>
            <person name="Tapia R."/>
            <person name="Land M."/>
            <person name="Hauser L."/>
            <person name="Markowitz V."/>
            <person name="Cheng J.-F."/>
            <person name="Hugenholtz P."/>
            <person name="Woyke T."/>
            <person name="Wu D."/>
            <person name="Tindall B."/>
            <person name="Pomrenke H.G."/>
            <person name="Brambilla E."/>
            <person name="Klenk H.-P."/>
            <person name="Eisen J.A."/>
        </authorList>
    </citation>
    <scope>NUCLEOTIDE SEQUENCE [LARGE SCALE GENOMIC DNA]</scope>
    <source>
        <strain evidence="3">DSM 17093 / CIP 108686 / LMG 22925 / RQ-24</strain>
    </source>
</reference>
<feature type="region of interest" description="Disordered" evidence="1">
    <location>
        <begin position="1"/>
        <end position="21"/>
    </location>
</feature>
<sequence length="97" mass="10534">MMKHANSGIGEGQRAERRSLVPRRGGFVERLKRRAATLKERQLEDAAALSWLEAFAAETPSSVFGKLAAAGLLAGVSESELLELFRGNAPFTGELYD</sequence>
<dbReference type="HOGENOM" id="CLU_2345834_0_0_0"/>
<keyword evidence="3" id="KW-1185">Reference proteome</keyword>
<evidence type="ECO:0000256" key="1">
    <source>
        <dbReference type="SAM" id="MobiDB-lite"/>
    </source>
</evidence>
<evidence type="ECO:0000313" key="3">
    <source>
        <dbReference type="Proteomes" id="UP000000379"/>
    </source>
</evidence>
<reference evidence="2 3" key="2">
    <citation type="journal article" date="2011" name="Stand. Genomic Sci.">
        <title>Complete genome sequence of Truepera radiovictrix type strain (RQ-24).</title>
        <authorList>
            <person name="Ivanova N."/>
            <person name="Rohde C."/>
            <person name="Munk C."/>
            <person name="Nolan M."/>
            <person name="Lucas S."/>
            <person name="Del Rio T.G."/>
            <person name="Tice H."/>
            <person name="Deshpande S."/>
            <person name="Cheng J.F."/>
            <person name="Tapia R."/>
            <person name="Han C."/>
            <person name="Goodwin L."/>
            <person name="Pitluck S."/>
            <person name="Liolios K."/>
            <person name="Mavromatis K."/>
            <person name="Mikhailova N."/>
            <person name="Pati A."/>
            <person name="Chen A."/>
            <person name="Palaniappan K."/>
            <person name="Land M."/>
            <person name="Hauser L."/>
            <person name="Chang Y.J."/>
            <person name="Jeffries C.D."/>
            <person name="Brambilla E."/>
            <person name="Rohde M."/>
            <person name="Goker M."/>
            <person name="Tindall B.J."/>
            <person name="Woyke T."/>
            <person name="Bristow J."/>
            <person name="Eisen J.A."/>
            <person name="Markowitz V."/>
            <person name="Hugenholtz P."/>
            <person name="Kyrpides N.C."/>
            <person name="Klenk H.P."/>
            <person name="Lapidus A."/>
        </authorList>
    </citation>
    <scope>NUCLEOTIDE SEQUENCE [LARGE SCALE GENOMIC DNA]</scope>
    <source>
        <strain evidence="3">DSM 17093 / CIP 108686 / LMG 22925 / RQ-24</strain>
    </source>
</reference>
<proteinExistence type="predicted"/>
<organism evidence="2 3">
    <name type="scientific">Truepera radiovictrix (strain DSM 17093 / CIP 108686 / LMG 22925 / RQ-24)</name>
    <dbReference type="NCBI Taxonomy" id="649638"/>
    <lineage>
        <taxon>Bacteria</taxon>
        <taxon>Thermotogati</taxon>
        <taxon>Deinococcota</taxon>
        <taxon>Deinococci</taxon>
        <taxon>Trueperales</taxon>
        <taxon>Trueperaceae</taxon>
        <taxon>Truepera</taxon>
    </lineage>
</organism>
<name>D7CUK4_TRURR</name>